<comment type="caution">
    <text evidence="5">The sequence shown here is derived from an EMBL/GenBank/DDBJ whole genome shotgun (WGS) entry which is preliminary data.</text>
</comment>
<feature type="domain" description="Cation-transporting P-type ATPase C-terminal" evidence="4">
    <location>
        <begin position="58"/>
        <end position="154"/>
    </location>
</feature>
<dbReference type="PANTHER" id="PTHR24093:SF454">
    <property type="entry name" value="CATION-TRANSPORTING P-TYPE ATPASE C-TERMINAL DOMAIN-CONTAINING PROTEIN"/>
    <property type="match status" value="1"/>
</dbReference>
<dbReference type="GO" id="GO:0046872">
    <property type="term" value="F:metal ion binding"/>
    <property type="evidence" value="ECO:0007669"/>
    <property type="project" value="UniProtKB-KW"/>
</dbReference>
<dbReference type="OrthoDB" id="1422951at2759"/>
<dbReference type="Proteomes" id="UP000250321">
    <property type="component" value="Unassembled WGS sequence"/>
</dbReference>
<accession>A0A314UWF8</accession>
<reference evidence="5 6" key="1">
    <citation type="submission" date="2018-02" db="EMBL/GenBank/DDBJ databases">
        <title>Draft genome of wild Prunus yedoensis var. nudiflora.</title>
        <authorList>
            <person name="Baek S."/>
            <person name="Kim J.-H."/>
            <person name="Choi K."/>
            <person name="Kim G.-B."/>
            <person name="Cho A."/>
            <person name="Jang H."/>
            <person name="Shin C.-H."/>
            <person name="Yu H.-J."/>
            <person name="Mun J.-H."/>
        </authorList>
    </citation>
    <scope>NUCLEOTIDE SEQUENCE [LARGE SCALE GENOMIC DNA]</scope>
    <source>
        <strain evidence="6">cv. Jeju island</strain>
        <tissue evidence="5">Leaf</tissue>
    </source>
</reference>
<dbReference type="Gene3D" id="1.20.1110.10">
    <property type="entry name" value="Calcium-transporting ATPase, transmembrane domain"/>
    <property type="match status" value="1"/>
</dbReference>
<dbReference type="InterPro" id="IPR023298">
    <property type="entry name" value="ATPase_P-typ_TM_dom_sf"/>
</dbReference>
<dbReference type="STRING" id="2094558.A0A314UWF8"/>
<dbReference type="SUPFAM" id="SSF81665">
    <property type="entry name" value="Calcium ATPase, transmembrane domain M"/>
    <property type="match status" value="1"/>
</dbReference>
<proteinExistence type="predicted"/>
<dbReference type="InterPro" id="IPR006068">
    <property type="entry name" value="ATPase_P-typ_cation-transptr_C"/>
</dbReference>
<dbReference type="PANTHER" id="PTHR24093">
    <property type="entry name" value="CATION TRANSPORTING ATPASE"/>
    <property type="match status" value="1"/>
</dbReference>
<dbReference type="Pfam" id="PF00689">
    <property type="entry name" value="Cation_ATPase_C"/>
    <property type="match status" value="1"/>
</dbReference>
<keyword evidence="3" id="KW-0812">Transmembrane</keyword>
<feature type="transmembrane region" description="Helical" evidence="3">
    <location>
        <begin position="62"/>
        <end position="84"/>
    </location>
</feature>
<gene>
    <name evidence="5" type="ORF">Pyn_37531</name>
</gene>
<keyword evidence="3" id="KW-1133">Transmembrane helix</keyword>
<evidence type="ECO:0000256" key="3">
    <source>
        <dbReference type="SAM" id="Phobius"/>
    </source>
</evidence>
<name>A0A314UWF8_PRUYE</name>
<organism evidence="5 6">
    <name type="scientific">Prunus yedoensis var. nudiflora</name>
    <dbReference type="NCBI Taxonomy" id="2094558"/>
    <lineage>
        <taxon>Eukaryota</taxon>
        <taxon>Viridiplantae</taxon>
        <taxon>Streptophyta</taxon>
        <taxon>Embryophyta</taxon>
        <taxon>Tracheophyta</taxon>
        <taxon>Spermatophyta</taxon>
        <taxon>Magnoliopsida</taxon>
        <taxon>eudicotyledons</taxon>
        <taxon>Gunneridae</taxon>
        <taxon>Pentapetalae</taxon>
        <taxon>rosids</taxon>
        <taxon>fabids</taxon>
        <taxon>Rosales</taxon>
        <taxon>Rosaceae</taxon>
        <taxon>Amygdaloideae</taxon>
        <taxon>Amygdaleae</taxon>
        <taxon>Prunus</taxon>
    </lineage>
</organism>
<dbReference type="EMBL" id="PJQY01002907">
    <property type="protein sequence ID" value="PQM41885.1"/>
    <property type="molecule type" value="Genomic_DNA"/>
</dbReference>
<dbReference type="GO" id="GO:0005886">
    <property type="term" value="C:plasma membrane"/>
    <property type="evidence" value="ECO:0007669"/>
    <property type="project" value="TreeGrafter"/>
</dbReference>
<dbReference type="GO" id="GO:0005388">
    <property type="term" value="F:P-type calcium transporter activity"/>
    <property type="evidence" value="ECO:0007669"/>
    <property type="project" value="TreeGrafter"/>
</dbReference>
<evidence type="ECO:0000313" key="5">
    <source>
        <dbReference type="EMBL" id="PQM41885.1"/>
    </source>
</evidence>
<keyword evidence="6" id="KW-1185">Reference proteome</keyword>
<keyword evidence="3" id="KW-0472">Membrane</keyword>
<keyword evidence="2" id="KW-0460">Magnesium</keyword>
<dbReference type="AlphaFoldDB" id="A0A314UWF8"/>
<protein>
    <submittedName>
        <fullName evidence="5">Calcium-transporting ATPase 12 plasma membrane-type isoform X1</fullName>
    </submittedName>
</protein>
<evidence type="ECO:0000259" key="4">
    <source>
        <dbReference type="Pfam" id="PF00689"/>
    </source>
</evidence>
<sequence length="184" mass="20257">MARENADLIVRNVCLLAPIWKSGACAYHNIQQFSQLHLTACISGLLITLVATMHSGESPLSAIHLIWVNLIMCLLGGLMMVMELQGPELLTQKPAKRTESLITKVIRRNIAIQVSSQASVLLILHFMGNAVPGMDQGIRNTMIFNTFTLCQVMIVEFGKGLVSGVRLNALQWLICFLLAALSWV</sequence>
<evidence type="ECO:0000313" key="6">
    <source>
        <dbReference type="Proteomes" id="UP000250321"/>
    </source>
</evidence>
<keyword evidence="1" id="KW-0479">Metal-binding</keyword>
<evidence type="ECO:0000256" key="1">
    <source>
        <dbReference type="ARBA" id="ARBA00022723"/>
    </source>
</evidence>
<evidence type="ECO:0000256" key="2">
    <source>
        <dbReference type="ARBA" id="ARBA00022842"/>
    </source>
</evidence>